<proteinExistence type="predicted"/>
<sequence length="246" mass="26225">MAALLLAAALAAVPAEAAKLAEIYPEFAARKVSLGRTVLLVDLVVVDDIAGKVEKVKLGLSRELANLAAASLARALADKGIPPDTALVASVGLTLSRTTFFQSDSVPATGPRDTLAVIQAPFFVDSSFADSEALTALRDFMSESWDYRRKKGAPAGFMAAPITLARRLRCETIALLYAVSWGLPMAKQTFAALLGDYESRSRTTCVFVLADGASGEVLWRDIEFIPASANHERLARAVKSLTEDLP</sequence>
<protein>
    <recommendedName>
        <fullName evidence="3">TonB C-terminal domain-containing protein</fullName>
    </recommendedName>
</protein>
<feature type="chain" id="PRO_5032397652" description="TonB C-terminal domain-containing protein" evidence="1">
    <location>
        <begin position="18"/>
        <end position="246"/>
    </location>
</feature>
<gene>
    <name evidence="2" type="ORF">ENR23_10805</name>
</gene>
<accession>A0A832MLM8</accession>
<feature type="signal peptide" evidence="1">
    <location>
        <begin position="1"/>
        <end position="17"/>
    </location>
</feature>
<organism evidence="2">
    <name type="scientific">Eiseniibacteriota bacterium</name>
    <dbReference type="NCBI Taxonomy" id="2212470"/>
    <lineage>
        <taxon>Bacteria</taxon>
        <taxon>Candidatus Eiseniibacteriota</taxon>
    </lineage>
</organism>
<name>A0A832MLM8_UNCEI</name>
<evidence type="ECO:0000256" key="1">
    <source>
        <dbReference type="SAM" id="SignalP"/>
    </source>
</evidence>
<dbReference type="EMBL" id="DSQF01000022">
    <property type="protein sequence ID" value="HGZ43890.1"/>
    <property type="molecule type" value="Genomic_DNA"/>
</dbReference>
<reference evidence="2" key="1">
    <citation type="journal article" date="2020" name="mSystems">
        <title>Genome- and Community-Level Interaction Insights into Carbon Utilization and Element Cycling Functions of Hydrothermarchaeota in Hydrothermal Sediment.</title>
        <authorList>
            <person name="Zhou Z."/>
            <person name="Liu Y."/>
            <person name="Xu W."/>
            <person name="Pan J."/>
            <person name="Luo Z.H."/>
            <person name="Li M."/>
        </authorList>
    </citation>
    <scope>NUCLEOTIDE SEQUENCE [LARGE SCALE GENOMIC DNA]</scope>
    <source>
        <strain evidence="2">SpSt-381</strain>
    </source>
</reference>
<comment type="caution">
    <text evidence="2">The sequence shown here is derived from an EMBL/GenBank/DDBJ whole genome shotgun (WGS) entry which is preliminary data.</text>
</comment>
<evidence type="ECO:0008006" key="3">
    <source>
        <dbReference type="Google" id="ProtNLM"/>
    </source>
</evidence>
<evidence type="ECO:0000313" key="2">
    <source>
        <dbReference type="EMBL" id="HGZ43890.1"/>
    </source>
</evidence>
<dbReference type="AlphaFoldDB" id="A0A832MLM8"/>
<keyword evidence="1" id="KW-0732">Signal</keyword>